<comment type="similarity">
    <text evidence="1 7">Belongs to the methyltransferase superfamily. RsmH family.</text>
</comment>
<dbReference type="STRING" id="766136.BHF68_10100"/>
<dbReference type="EMBL" id="MIJE01000033">
    <property type="protein sequence ID" value="OEF96081.1"/>
    <property type="molecule type" value="Genomic_DNA"/>
</dbReference>
<keyword evidence="4 7" id="KW-0489">Methyltransferase</keyword>
<dbReference type="AlphaFoldDB" id="A0A1E5FZS3"/>
<evidence type="ECO:0000256" key="6">
    <source>
        <dbReference type="ARBA" id="ARBA00022691"/>
    </source>
</evidence>
<evidence type="ECO:0000256" key="2">
    <source>
        <dbReference type="ARBA" id="ARBA00022490"/>
    </source>
</evidence>
<evidence type="ECO:0000256" key="7">
    <source>
        <dbReference type="HAMAP-Rule" id="MF_01007"/>
    </source>
</evidence>
<evidence type="ECO:0000256" key="1">
    <source>
        <dbReference type="ARBA" id="ARBA00010396"/>
    </source>
</evidence>
<evidence type="ECO:0000256" key="5">
    <source>
        <dbReference type="ARBA" id="ARBA00022679"/>
    </source>
</evidence>
<dbReference type="FunFam" id="1.10.150.170:FF:000001">
    <property type="entry name" value="Ribosomal RNA small subunit methyltransferase H"/>
    <property type="match status" value="1"/>
</dbReference>
<dbReference type="SUPFAM" id="SSF81799">
    <property type="entry name" value="Putative methyltransferase TM0872, insert domain"/>
    <property type="match status" value="1"/>
</dbReference>
<dbReference type="PANTHER" id="PTHR11265:SF0">
    <property type="entry name" value="12S RRNA N4-METHYLCYTIDINE METHYLTRANSFERASE"/>
    <property type="match status" value="1"/>
</dbReference>
<dbReference type="Proteomes" id="UP000094296">
    <property type="component" value="Unassembled WGS sequence"/>
</dbReference>
<feature type="binding site" evidence="7">
    <location>
        <position position="80"/>
    </location>
    <ligand>
        <name>S-adenosyl-L-methionine</name>
        <dbReference type="ChEBI" id="CHEBI:59789"/>
    </ligand>
</feature>
<dbReference type="EC" id="2.1.1.199" evidence="7"/>
<dbReference type="PIRSF" id="PIRSF004486">
    <property type="entry name" value="MraW"/>
    <property type="match status" value="1"/>
</dbReference>
<feature type="binding site" evidence="7">
    <location>
        <position position="108"/>
    </location>
    <ligand>
        <name>S-adenosyl-L-methionine</name>
        <dbReference type="ChEBI" id="CHEBI:59789"/>
    </ligand>
</feature>
<dbReference type="GO" id="GO:0071424">
    <property type="term" value="F:rRNA (cytosine-N4-)-methyltransferase activity"/>
    <property type="evidence" value="ECO:0007669"/>
    <property type="project" value="UniProtKB-UniRule"/>
</dbReference>
<keyword evidence="9" id="KW-1185">Reference proteome</keyword>
<keyword evidence="3 7" id="KW-0698">rRNA processing</keyword>
<comment type="subcellular location">
    <subcellularLocation>
        <location evidence="7">Cytoplasm</location>
    </subcellularLocation>
</comment>
<organism evidence="8 9">
    <name type="scientific">Desulfuribacillus alkaliarsenatis</name>
    <dbReference type="NCBI Taxonomy" id="766136"/>
    <lineage>
        <taxon>Bacteria</taxon>
        <taxon>Bacillati</taxon>
        <taxon>Bacillota</taxon>
        <taxon>Desulfuribacillia</taxon>
        <taxon>Desulfuribacillales</taxon>
        <taxon>Desulfuribacillaceae</taxon>
        <taxon>Desulfuribacillus</taxon>
    </lineage>
</organism>
<dbReference type="NCBIfam" id="TIGR00006">
    <property type="entry name" value="16S rRNA (cytosine(1402)-N(4))-methyltransferase RsmH"/>
    <property type="match status" value="1"/>
</dbReference>
<comment type="caution">
    <text evidence="8">The sequence shown here is derived from an EMBL/GenBank/DDBJ whole genome shotgun (WGS) entry which is preliminary data.</text>
</comment>
<dbReference type="PANTHER" id="PTHR11265">
    <property type="entry name" value="S-ADENOSYL-METHYLTRANSFERASE MRAW"/>
    <property type="match status" value="1"/>
</dbReference>
<keyword evidence="6 7" id="KW-0949">S-adenosyl-L-methionine</keyword>
<evidence type="ECO:0000256" key="4">
    <source>
        <dbReference type="ARBA" id="ARBA00022603"/>
    </source>
</evidence>
<sequence length="311" mass="35087">MAFEHISVLAEEALEGLNVRQGKVYVDGTLGGAGHSLRIAERLHGEGTLICLDQDDWAIDNGHLVLEPYKLNTHIVKTNFRYLDKIIRDLGIAEVDGILLDLGVSSPQLDEAERGFSYNYDTPLDMRMDRTQSLTAYNIVNEWDEKELALILIKYGEEKFSRRIAKQIIQNRQQKPIETTGELAQIIKDSIPAPARRKGPHPAKRSFQALRIAVNDELGALEEVLEKGIEILSAGGRMAIITFHSLEDRIVKKKFQSKMVSCTCPPGFPKCVCELKEEFKLITKKAIEPTDREIEDNPRARSAKLRVLEKL</sequence>
<dbReference type="GO" id="GO:0070475">
    <property type="term" value="P:rRNA base methylation"/>
    <property type="evidence" value="ECO:0007669"/>
    <property type="project" value="UniProtKB-UniRule"/>
</dbReference>
<comment type="function">
    <text evidence="7">Specifically methylates the N4 position of cytidine in position 1402 (C1402) of 16S rRNA.</text>
</comment>
<keyword evidence="2 7" id="KW-0963">Cytoplasm</keyword>
<dbReference type="InterPro" id="IPR029063">
    <property type="entry name" value="SAM-dependent_MTases_sf"/>
</dbReference>
<keyword evidence="5 7" id="KW-0808">Transferase</keyword>
<dbReference type="GO" id="GO:0005737">
    <property type="term" value="C:cytoplasm"/>
    <property type="evidence" value="ECO:0007669"/>
    <property type="project" value="UniProtKB-SubCell"/>
</dbReference>
<feature type="binding site" evidence="7">
    <location>
        <begin position="33"/>
        <end position="35"/>
    </location>
    <ligand>
        <name>S-adenosyl-L-methionine</name>
        <dbReference type="ChEBI" id="CHEBI:59789"/>
    </ligand>
</feature>
<protein>
    <recommendedName>
        <fullName evidence="7">Ribosomal RNA small subunit methyltransferase H</fullName>
        <ecNumber evidence="7">2.1.1.199</ecNumber>
    </recommendedName>
    <alternativeName>
        <fullName evidence="7">16S rRNA m(4)C1402 methyltransferase</fullName>
    </alternativeName>
    <alternativeName>
        <fullName evidence="7">rRNA (cytosine-N(4)-)-methyltransferase RsmH</fullName>
    </alternativeName>
</protein>
<evidence type="ECO:0000313" key="9">
    <source>
        <dbReference type="Proteomes" id="UP000094296"/>
    </source>
</evidence>
<dbReference type="InterPro" id="IPR002903">
    <property type="entry name" value="RsmH"/>
</dbReference>
<feature type="binding site" evidence="7">
    <location>
        <position position="101"/>
    </location>
    <ligand>
        <name>S-adenosyl-L-methionine</name>
        <dbReference type="ChEBI" id="CHEBI:59789"/>
    </ligand>
</feature>
<dbReference type="Pfam" id="PF01795">
    <property type="entry name" value="Methyltransf_5"/>
    <property type="match status" value="1"/>
</dbReference>
<evidence type="ECO:0000313" key="8">
    <source>
        <dbReference type="EMBL" id="OEF96081.1"/>
    </source>
</evidence>
<dbReference type="RefSeq" id="WP_069644001.1">
    <property type="nucleotide sequence ID" value="NZ_MIJE01000033.1"/>
</dbReference>
<dbReference type="Gene3D" id="1.10.150.170">
    <property type="entry name" value="Putative methyltransferase TM0872, insert domain"/>
    <property type="match status" value="1"/>
</dbReference>
<dbReference type="InterPro" id="IPR023397">
    <property type="entry name" value="SAM-dep_MeTrfase_MraW_recog"/>
</dbReference>
<dbReference type="OrthoDB" id="9806637at2"/>
<comment type="catalytic activity">
    <reaction evidence="7">
        <text>cytidine(1402) in 16S rRNA + S-adenosyl-L-methionine = N(4)-methylcytidine(1402) in 16S rRNA + S-adenosyl-L-homocysteine + H(+)</text>
        <dbReference type="Rhea" id="RHEA:42928"/>
        <dbReference type="Rhea" id="RHEA-COMP:10286"/>
        <dbReference type="Rhea" id="RHEA-COMP:10287"/>
        <dbReference type="ChEBI" id="CHEBI:15378"/>
        <dbReference type="ChEBI" id="CHEBI:57856"/>
        <dbReference type="ChEBI" id="CHEBI:59789"/>
        <dbReference type="ChEBI" id="CHEBI:74506"/>
        <dbReference type="ChEBI" id="CHEBI:82748"/>
        <dbReference type="EC" id="2.1.1.199"/>
    </reaction>
</comment>
<evidence type="ECO:0000256" key="3">
    <source>
        <dbReference type="ARBA" id="ARBA00022552"/>
    </source>
</evidence>
<gene>
    <name evidence="7" type="primary">rsmH</name>
    <name evidence="8" type="ORF">BHF68_10100</name>
</gene>
<dbReference type="Gene3D" id="3.40.50.150">
    <property type="entry name" value="Vaccinia Virus protein VP39"/>
    <property type="match status" value="1"/>
</dbReference>
<accession>A0A1E5FZS3</accession>
<proteinExistence type="inferred from homology"/>
<feature type="binding site" evidence="7">
    <location>
        <position position="53"/>
    </location>
    <ligand>
        <name>S-adenosyl-L-methionine</name>
        <dbReference type="ChEBI" id="CHEBI:59789"/>
    </ligand>
</feature>
<name>A0A1E5FZS3_9FIRM</name>
<reference evidence="8 9" key="1">
    <citation type="submission" date="2016-09" db="EMBL/GenBank/DDBJ databases">
        <title>Draft genome sequence for the type strain of Desulfuribacillus alkaliarsenatis AHT28, an obligately anaerobic, sulfidogenic bacterium isolated from Russian soda lake sediments.</title>
        <authorList>
            <person name="Abin C.A."/>
            <person name="Hollibaugh J.T."/>
        </authorList>
    </citation>
    <scope>NUCLEOTIDE SEQUENCE [LARGE SCALE GENOMIC DNA]</scope>
    <source>
        <strain evidence="8 9">AHT28</strain>
    </source>
</reference>
<dbReference type="HAMAP" id="MF_01007">
    <property type="entry name" value="16SrRNA_methyltr_H"/>
    <property type="match status" value="1"/>
</dbReference>
<dbReference type="SUPFAM" id="SSF53335">
    <property type="entry name" value="S-adenosyl-L-methionine-dependent methyltransferases"/>
    <property type="match status" value="1"/>
</dbReference>